<evidence type="ECO:0000256" key="1">
    <source>
        <dbReference type="SAM" id="Coils"/>
    </source>
</evidence>
<keyword evidence="4" id="KW-1185">Reference proteome</keyword>
<feature type="compositionally biased region" description="Polar residues" evidence="2">
    <location>
        <begin position="235"/>
        <end position="245"/>
    </location>
</feature>
<protein>
    <submittedName>
        <fullName evidence="3">Uncharacterized protein</fullName>
    </submittedName>
</protein>
<comment type="caution">
    <text evidence="3">The sequence shown here is derived from an EMBL/GenBank/DDBJ whole genome shotgun (WGS) entry which is preliminary data.</text>
</comment>
<dbReference type="AlphaFoldDB" id="A0A9D4TI64"/>
<feature type="compositionally biased region" description="Basic and acidic residues" evidence="2">
    <location>
        <begin position="373"/>
        <end position="384"/>
    </location>
</feature>
<feature type="region of interest" description="Disordered" evidence="2">
    <location>
        <begin position="451"/>
        <end position="475"/>
    </location>
</feature>
<feature type="compositionally biased region" description="Polar residues" evidence="2">
    <location>
        <begin position="717"/>
        <end position="727"/>
    </location>
</feature>
<name>A0A9D4TI64_CHLVU</name>
<feature type="compositionally biased region" description="Gly residues" evidence="2">
    <location>
        <begin position="770"/>
        <end position="786"/>
    </location>
</feature>
<feature type="compositionally biased region" description="Low complexity" evidence="2">
    <location>
        <begin position="732"/>
        <end position="741"/>
    </location>
</feature>
<sequence>MNGTAKPPGRSRPTNNQLLYKAHFRWHHYTSPLEQGTDLPEGTEACASVTSAFLQVLATIHRVEANRTDRPRNVLQILSTNTRRTKVVELSTGTHRVADELRRHSLSDGEGGAYSTNLDRNRYGSDNNYLFTVTRYNLEVLGMCPCLVDIEIVDTRNGNESNLVTAGQGACACDDPGRKERADASHFTISQQQRVLPGSPPRESIRRVASAGHMSSGGLKRVPSGAALRRPPSAGNLQTQSRNSGGSELFDALLQAATGADAGGMEPAGQLGDPPVTSRQYASAQLGRQRSRMWATSHNEVDSLAAAMEDFQEDEEGGTGGRMGSGRRRMLRRNSVSMILENPVLAQTGTVDSLILNAYPPFHALPSMHQIHEAEREHSTRSAEGDTEGQVLEGEGGNDGGGQVTGGGGGGGDEHQSFRQGLLRHFHKQSSAANLTRMANPAELRRLQDEVRQMREESKQVEGELEESRIRSKEAEDRVAALEQQLAAQRDTSRRAADVIVRLKRQLGSDVQPQQQGAGAAATAAATAAAGSPGGASPVVGESGAPAAAGDAADVDFDMQGLSTSEEEIQLLRAEVTELRSQLKKAQAGRKEAEQKLRHAVAANSILQRHPSTPIAAAAAAAAAAAGGYALPYGAYAQHMLQMPPLNPYGGIHPGAFRPPVSAAMQKVASMPILAHPGMLSPQAAGEREGHKRRAESPIPEDDDEAAHAAKKRMTQGPHNGSTSPSSPVRDASLAADEGQEAAANGAATAAGAARAGIEAEAAAVNGLAAGGGKAAGASGGSGGGKKSSHETDKMVEAMLSDGVGTMLT</sequence>
<keyword evidence="1" id="KW-0175">Coiled coil</keyword>
<proteinExistence type="predicted"/>
<evidence type="ECO:0000313" key="4">
    <source>
        <dbReference type="Proteomes" id="UP001055712"/>
    </source>
</evidence>
<feature type="coiled-coil region" evidence="1">
    <location>
        <begin position="562"/>
        <end position="603"/>
    </location>
</feature>
<evidence type="ECO:0000256" key="2">
    <source>
        <dbReference type="SAM" id="MobiDB-lite"/>
    </source>
</evidence>
<feature type="region of interest" description="Disordered" evidence="2">
    <location>
        <begin position="191"/>
        <end position="245"/>
    </location>
</feature>
<organism evidence="3 4">
    <name type="scientific">Chlorella vulgaris</name>
    <name type="common">Green alga</name>
    <dbReference type="NCBI Taxonomy" id="3077"/>
    <lineage>
        <taxon>Eukaryota</taxon>
        <taxon>Viridiplantae</taxon>
        <taxon>Chlorophyta</taxon>
        <taxon>core chlorophytes</taxon>
        <taxon>Trebouxiophyceae</taxon>
        <taxon>Chlorellales</taxon>
        <taxon>Chlorellaceae</taxon>
        <taxon>Chlorella clade</taxon>
        <taxon>Chlorella</taxon>
    </lineage>
</organism>
<evidence type="ECO:0000313" key="3">
    <source>
        <dbReference type="EMBL" id="KAI3426143.1"/>
    </source>
</evidence>
<feature type="compositionally biased region" description="Gly residues" evidence="2">
    <location>
        <begin position="394"/>
        <end position="411"/>
    </location>
</feature>
<feature type="region of interest" description="Disordered" evidence="2">
    <location>
        <begin position="373"/>
        <end position="417"/>
    </location>
</feature>
<feature type="region of interest" description="Disordered" evidence="2">
    <location>
        <begin position="770"/>
        <end position="809"/>
    </location>
</feature>
<reference evidence="3" key="2">
    <citation type="submission" date="2020-11" db="EMBL/GenBank/DDBJ databases">
        <authorList>
            <person name="Cecchin M."/>
            <person name="Marcolungo L."/>
            <person name="Rossato M."/>
            <person name="Girolomoni L."/>
            <person name="Cosentino E."/>
            <person name="Cuine S."/>
            <person name="Li-Beisson Y."/>
            <person name="Delledonne M."/>
            <person name="Ballottari M."/>
        </authorList>
    </citation>
    <scope>NUCLEOTIDE SEQUENCE</scope>
    <source>
        <strain evidence="3">211/11P</strain>
        <tissue evidence="3">Whole cell</tissue>
    </source>
</reference>
<accession>A0A9D4TI64</accession>
<dbReference type="OrthoDB" id="547452at2759"/>
<gene>
    <name evidence="3" type="ORF">D9Q98_008521</name>
</gene>
<feature type="region of interest" description="Disordered" evidence="2">
    <location>
        <begin position="678"/>
        <end position="741"/>
    </location>
</feature>
<reference evidence="3" key="1">
    <citation type="journal article" date="2019" name="Plant J.">
        <title>Chlorella vulgaris genome assembly and annotation reveals the molecular basis for metabolic acclimation to high light conditions.</title>
        <authorList>
            <person name="Cecchin M."/>
            <person name="Marcolungo L."/>
            <person name="Rossato M."/>
            <person name="Girolomoni L."/>
            <person name="Cosentino E."/>
            <person name="Cuine S."/>
            <person name="Li-Beisson Y."/>
            <person name="Delledonne M."/>
            <person name="Ballottari M."/>
        </authorList>
    </citation>
    <scope>NUCLEOTIDE SEQUENCE</scope>
    <source>
        <strain evidence="3">211/11P</strain>
    </source>
</reference>
<dbReference type="Proteomes" id="UP001055712">
    <property type="component" value="Unassembled WGS sequence"/>
</dbReference>
<dbReference type="EMBL" id="SIDB01000011">
    <property type="protein sequence ID" value="KAI3426143.1"/>
    <property type="molecule type" value="Genomic_DNA"/>
</dbReference>